<evidence type="ECO:0000313" key="1">
    <source>
        <dbReference type="EMBL" id="MFD1204342.1"/>
    </source>
</evidence>
<dbReference type="InterPro" id="IPR014962">
    <property type="entry name" value="YolD"/>
</dbReference>
<protein>
    <submittedName>
        <fullName evidence="1">YolD-like family protein</fullName>
    </submittedName>
</protein>
<dbReference type="EMBL" id="JBHTLT010000020">
    <property type="protein sequence ID" value="MFD1204342.1"/>
    <property type="molecule type" value="Genomic_DNA"/>
</dbReference>
<keyword evidence="2" id="KW-1185">Reference proteome</keyword>
<dbReference type="RefSeq" id="WP_336823910.1">
    <property type="nucleotide sequence ID" value="NZ_JBHTLT010000020.1"/>
</dbReference>
<reference evidence="2" key="1">
    <citation type="journal article" date="2019" name="Int. J. Syst. Evol. Microbiol.">
        <title>The Global Catalogue of Microorganisms (GCM) 10K type strain sequencing project: providing services to taxonomists for standard genome sequencing and annotation.</title>
        <authorList>
            <consortium name="The Broad Institute Genomics Platform"/>
            <consortium name="The Broad Institute Genome Sequencing Center for Infectious Disease"/>
            <person name="Wu L."/>
            <person name="Ma J."/>
        </authorList>
    </citation>
    <scope>NUCLEOTIDE SEQUENCE [LARGE SCALE GENOMIC DNA]</scope>
    <source>
        <strain evidence="2">CCUG 53915</strain>
    </source>
</reference>
<dbReference type="PANTHER" id="PTHR40051">
    <property type="entry name" value="IG HYPOTHETICAL 15966"/>
    <property type="match status" value="1"/>
</dbReference>
<dbReference type="Pfam" id="PF08863">
    <property type="entry name" value="YolD"/>
    <property type="match status" value="1"/>
</dbReference>
<dbReference type="PANTHER" id="PTHR40051:SF1">
    <property type="entry name" value="YOLD-LIKE FAMILY PROTEIN"/>
    <property type="match status" value="1"/>
</dbReference>
<accession>A0ABW3TYC1</accession>
<name>A0ABW3TYC1_9BACL</name>
<proteinExistence type="predicted"/>
<gene>
    <name evidence="1" type="ORF">ACFQ38_04265</name>
</gene>
<sequence>MHPIRDRGIIKWQSAMLLPEHIKKLKDFYQEVYKVQKPILDEQQLSELDVLVRDAMEYNTPLHFIFFEDGELIKLKGYISFIDMIGKQYRIRDFHNINHFIAFHKIIKITKE</sequence>
<comment type="caution">
    <text evidence="1">The sequence shown here is derived from an EMBL/GenBank/DDBJ whole genome shotgun (WGS) entry which is preliminary data.</text>
</comment>
<evidence type="ECO:0000313" key="2">
    <source>
        <dbReference type="Proteomes" id="UP001597231"/>
    </source>
</evidence>
<dbReference type="Proteomes" id="UP001597231">
    <property type="component" value="Unassembled WGS sequence"/>
</dbReference>
<organism evidence="1 2">
    <name type="scientific">Sporosarcina contaminans</name>
    <dbReference type="NCBI Taxonomy" id="633403"/>
    <lineage>
        <taxon>Bacteria</taxon>
        <taxon>Bacillati</taxon>
        <taxon>Bacillota</taxon>
        <taxon>Bacilli</taxon>
        <taxon>Bacillales</taxon>
        <taxon>Caryophanaceae</taxon>
        <taxon>Sporosarcina</taxon>
    </lineage>
</organism>